<reference evidence="1 2" key="1">
    <citation type="submission" date="2016-04" db="EMBL/GenBank/DDBJ databases">
        <title>First whole genome shotgun sequence of the bacterium Enteractinococcus sp. strain UASWS1574.</title>
        <authorList>
            <person name="Crovadore J."/>
            <person name="Chablais R."/>
            <person name="Lefort F."/>
        </authorList>
    </citation>
    <scope>NUCLEOTIDE SEQUENCE [LARGE SCALE GENOMIC DNA]</scope>
    <source>
        <strain evidence="1 2">UASWS1574</strain>
    </source>
</reference>
<protein>
    <submittedName>
        <fullName evidence="1">Uncharacterized protein</fullName>
    </submittedName>
</protein>
<dbReference type="AlphaFoldDB" id="A0A1B7LZZ6"/>
<accession>A0A1B7LZZ6</accession>
<dbReference type="STRING" id="1837282.A6F49_09490"/>
<proteinExistence type="predicted"/>
<name>A0A1B7LZZ6_9MICC</name>
<gene>
    <name evidence="1" type="ORF">A6F49_09490</name>
</gene>
<keyword evidence="2" id="KW-1185">Reference proteome</keyword>
<organism evidence="1 2">
    <name type="scientific">Enteractinococcus helveticum</name>
    <dbReference type="NCBI Taxonomy" id="1837282"/>
    <lineage>
        <taxon>Bacteria</taxon>
        <taxon>Bacillati</taxon>
        <taxon>Actinomycetota</taxon>
        <taxon>Actinomycetes</taxon>
        <taxon>Micrococcales</taxon>
        <taxon>Micrococcaceae</taxon>
    </lineage>
</organism>
<dbReference type="EMBL" id="LXEY01000017">
    <property type="protein sequence ID" value="OAV61196.1"/>
    <property type="molecule type" value="Genomic_DNA"/>
</dbReference>
<sequence length="71" mass="8597">MWKHGGYPHFTVRVSRTKYMIYKLNTMFHGEEIVSYLLFRCWTNFVYFAGEHDLVRECDADLTRTLSFHVM</sequence>
<dbReference type="Proteomes" id="UP000078292">
    <property type="component" value="Unassembled WGS sequence"/>
</dbReference>
<evidence type="ECO:0000313" key="1">
    <source>
        <dbReference type="EMBL" id="OAV61196.1"/>
    </source>
</evidence>
<evidence type="ECO:0000313" key="2">
    <source>
        <dbReference type="Proteomes" id="UP000078292"/>
    </source>
</evidence>
<comment type="caution">
    <text evidence="1">The sequence shown here is derived from an EMBL/GenBank/DDBJ whole genome shotgun (WGS) entry which is preliminary data.</text>
</comment>